<gene>
    <name evidence="2" type="ORF">GCM10011594_16440</name>
</gene>
<evidence type="ECO:0000313" key="3">
    <source>
        <dbReference type="Proteomes" id="UP000655208"/>
    </source>
</evidence>
<organism evidence="2 3">
    <name type="scientific">Nakamurella endophytica</name>
    <dbReference type="NCBI Taxonomy" id="1748367"/>
    <lineage>
        <taxon>Bacteria</taxon>
        <taxon>Bacillati</taxon>
        <taxon>Actinomycetota</taxon>
        <taxon>Actinomycetes</taxon>
        <taxon>Nakamurellales</taxon>
        <taxon>Nakamurellaceae</taxon>
        <taxon>Nakamurella</taxon>
    </lineage>
</organism>
<dbReference type="AlphaFoldDB" id="A0A917SUZ9"/>
<dbReference type="Pfam" id="PF05258">
    <property type="entry name" value="DciA"/>
    <property type="match status" value="1"/>
</dbReference>
<keyword evidence="3" id="KW-1185">Reference proteome</keyword>
<evidence type="ECO:0000256" key="1">
    <source>
        <dbReference type="SAM" id="MobiDB-lite"/>
    </source>
</evidence>
<comment type="caution">
    <text evidence="2">The sequence shown here is derived from an EMBL/GenBank/DDBJ whole genome shotgun (WGS) entry which is preliminary data.</text>
</comment>
<dbReference type="EMBL" id="BMNA01000003">
    <property type="protein sequence ID" value="GGL97395.1"/>
    <property type="molecule type" value="Genomic_DNA"/>
</dbReference>
<evidence type="ECO:0008006" key="4">
    <source>
        <dbReference type="Google" id="ProtNLM"/>
    </source>
</evidence>
<dbReference type="InterPro" id="IPR007922">
    <property type="entry name" value="DciA-like"/>
</dbReference>
<accession>A0A917SUZ9</accession>
<proteinExistence type="predicted"/>
<dbReference type="PANTHER" id="PTHR36456:SF1">
    <property type="entry name" value="UPF0232 PROTEIN SCO3875"/>
    <property type="match status" value="1"/>
</dbReference>
<name>A0A917SUZ9_9ACTN</name>
<reference evidence="2" key="2">
    <citation type="submission" date="2020-09" db="EMBL/GenBank/DDBJ databases">
        <authorList>
            <person name="Sun Q."/>
            <person name="Zhou Y."/>
        </authorList>
    </citation>
    <scope>NUCLEOTIDE SEQUENCE</scope>
    <source>
        <strain evidence="2">CGMCC 4.7308</strain>
    </source>
</reference>
<dbReference type="PANTHER" id="PTHR36456">
    <property type="entry name" value="UPF0232 PROTEIN SCO3875"/>
    <property type="match status" value="1"/>
</dbReference>
<evidence type="ECO:0000313" key="2">
    <source>
        <dbReference type="EMBL" id="GGL97395.1"/>
    </source>
</evidence>
<dbReference type="Proteomes" id="UP000655208">
    <property type="component" value="Unassembled WGS sequence"/>
</dbReference>
<sequence>MLRRWVSQHGSADELSRATVFGRWTEIVGEDLAQHCRPVSLVDGDLVLQAESTAWATQLRMLAPQIVQRINTELGTRAVRRVRAQGPSGPSWRFGNRHVPGRGPRDTYG</sequence>
<protein>
    <recommendedName>
        <fullName evidence="4">DUF721 domain-containing protein</fullName>
    </recommendedName>
</protein>
<reference evidence="2" key="1">
    <citation type="journal article" date="2014" name="Int. J. Syst. Evol. Microbiol.">
        <title>Complete genome sequence of Corynebacterium casei LMG S-19264T (=DSM 44701T), isolated from a smear-ripened cheese.</title>
        <authorList>
            <consortium name="US DOE Joint Genome Institute (JGI-PGF)"/>
            <person name="Walter F."/>
            <person name="Albersmeier A."/>
            <person name="Kalinowski J."/>
            <person name="Ruckert C."/>
        </authorList>
    </citation>
    <scope>NUCLEOTIDE SEQUENCE</scope>
    <source>
        <strain evidence="2">CGMCC 4.7308</strain>
    </source>
</reference>
<feature type="region of interest" description="Disordered" evidence="1">
    <location>
        <begin position="82"/>
        <end position="109"/>
    </location>
</feature>